<name>A0A1T2XNU2_9BACL</name>
<dbReference type="PRINTS" id="PR00032">
    <property type="entry name" value="HTHARAC"/>
</dbReference>
<dbReference type="PROSITE" id="PS01124">
    <property type="entry name" value="HTH_ARAC_FAMILY_2"/>
    <property type="match status" value="1"/>
</dbReference>
<dbReference type="Proteomes" id="UP000190188">
    <property type="component" value="Unassembled WGS sequence"/>
</dbReference>
<evidence type="ECO:0000256" key="3">
    <source>
        <dbReference type="ARBA" id="ARBA00023163"/>
    </source>
</evidence>
<dbReference type="Gene3D" id="1.10.10.60">
    <property type="entry name" value="Homeodomain-like"/>
    <property type="match status" value="2"/>
</dbReference>
<dbReference type="RefSeq" id="WP_233146881.1">
    <property type="nucleotide sequence ID" value="NZ_MSZX01000001.1"/>
</dbReference>
<dbReference type="InterPro" id="IPR009057">
    <property type="entry name" value="Homeodomain-like_sf"/>
</dbReference>
<dbReference type="InterPro" id="IPR018060">
    <property type="entry name" value="HTH_AraC"/>
</dbReference>
<keyword evidence="1" id="KW-0805">Transcription regulation</keyword>
<evidence type="ECO:0000313" key="6">
    <source>
        <dbReference type="Proteomes" id="UP000190188"/>
    </source>
</evidence>
<dbReference type="AlphaFoldDB" id="A0A1T2XNU2"/>
<dbReference type="GO" id="GO:0043565">
    <property type="term" value="F:sequence-specific DNA binding"/>
    <property type="evidence" value="ECO:0007669"/>
    <property type="project" value="InterPro"/>
</dbReference>
<proteinExistence type="predicted"/>
<feature type="domain" description="HTH araC/xylS-type" evidence="4">
    <location>
        <begin position="308"/>
        <end position="406"/>
    </location>
</feature>
<dbReference type="Pfam" id="PF12833">
    <property type="entry name" value="HTH_18"/>
    <property type="match status" value="1"/>
</dbReference>
<keyword evidence="2" id="KW-0238">DNA-binding</keyword>
<keyword evidence="6" id="KW-1185">Reference proteome</keyword>
<reference evidence="5 6" key="1">
    <citation type="submission" date="2017-01" db="EMBL/GenBank/DDBJ databases">
        <title>Genome analysis of Paenibacillus selenitrireducens ES3-24.</title>
        <authorList>
            <person name="Xu D."/>
            <person name="Yao R."/>
            <person name="Zheng S."/>
        </authorList>
    </citation>
    <scope>NUCLEOTIDE SEQUENCE [LARGE SCALE GENOMIC DNA]</scope>
    <source>
        <strain evidence="5 6">ES3-24</strain>
    </source>
</reference>
<accession>A0A1T2XNU2</accession>
<gene>
    <name evidence="5" type="ORF">BVG16_02495</name>
</gene>
<sequence length="411" mass="47784">MYTTKGIRYLSSMLYETFRIPVGYRNSTATESMFLPSSFQLHPRFRDISAVFDYFIHDTDPGSKPVLCSTNFLEYYVVMQVQDPGKNPGMIVLGPTIPSLLSEETMQNLFHDFQVPRREQEQWAAYYRQVPQMSNKQFIHAALLLHFLVYGKTLEFHDVIIAAHPKDSTIQSGDDLRKTIAERRELRHFHQDPTHEAMLFQLIKQGKKEELLRLFPLLSDEKMGTLSKRSHLRSYKNLAITAITLATRAAIEGGLFWEAAYSLSDLHIQQIEELKEKNDVEKALVLALVDFTERVHARQLPNVSAAISRCQNYIFNHLYEEISLTTLAEITNLHANYLSQRFKKEVGISVSEYIQRQRIEEAKELLTLSDFPLSEICSRLTFHDQSYFTKVFKKYTGMTPKQYRKQRQLIP</sequence>
<dbReference type="EMBL" id="MSZX01000001">
    <property type="protein sequence ID" value="OPA81534.1"/>
    <property type="molecule type" value="Genomic_DNA"/>
</dbReference>
<dbReference type="PANTHER" id="PTHR43280:SF34">
    <property type="entry name" value="ARAC-FAMILY TRANSCRIPTIONAL REGULATOR"/>
    <property type="match status" value="1"/>
</dbReference>
<dbReference type="STRING" id="1324314.BVG16_02495"/>
<evidence type="ECO:0000259" key="4">
    <source>
        <dbReference type="PROSITE" id="PS01124"/>
    </source>
</evidence>
<dbReference type="SUPFAM" id="SSF46689">
    <property type="entry name" value="Homeodomain-like"/>
    <property type="match status" value="2"/>
</dbReference>
<organism evidence="5 6">
    <name type="scientific">Paenibacillus selenitireducens</name>
    <dbReference type="NCBI Taxonomy" id="1324314"/>
    <lineage>
        <taxon>Bacteria</taxon>
        <taxon>Bacillati</taxon>
        <taxon>Bacillota</taxon>
        <taxon>Bacilli</taxon>
        <taxon>Bacillales</taxon>
        <taxon>Paenibacillaceae</taxon>
        <taxon>Paenibacillus</taxon>
    </lineage>
</organism>
<keyword evidence="3" id="KW-0804">Transcription</keyword>
<dbReference type="PANTHER" id="PTHR43280">
    <property type="entry name" value="ARAC-FAMILY TRANSCRIPTIONAL REGULATOR"/>
    <property type="match status" value="1"/>
</dbReference>
<comment type="caution">
    <text evidence="5">The sequence shown here is derived from an EMBL/GenBank/DDBJ whole genome shotgun (WGS) entry which is preliminary data.</text>
</comment>
<dbReference type="GO" id="GO:0003700">
    <property type="term" value="F:DNA-binding transcription factor activity"/>
    <property type="evidence" value="ECO:0007669"/>
    <property type="project" value="InterPro"/>
</dbReference>
<dbReference type="InterPro" id="IPR020449">
    <property type="entry name" value="Tscrpt_reg_AraC-type_HTH"/>
</dbReference>
<evidence type="ECO:0000256" key="2">
    <source>
        <dbReference type="ARBA" id="ARBA00023125"/>
    </source>
</evidence>
<protein>
    <recommendedName>
        <fullName evidence="4">HTH araC/xylS-type domain-containing protein</fullName>
    </recommendedName>
</protein>
<evidence type="ECO:0000256" key="1">
    <source>
        <dbReference type="ARBA" id="ARBA00023015"/>
    </source>
</evidence>
<evidence type="ECO:0000313" key="5">
    <source>
        <dbReference type="EMBL" id="OPA81534.1"/>
    </source>
</evidence>
<dbReference type="SMART" id="SM00342">
    <property type="entry name" value="HTH_ARAC"/>
    <property type="match status" value="1"/>
</dbReference>